<dbReference type="SMART" id="SM00875">
    <property type="entry name" value="BACK"/>
    <property type="match status" value="1"/>
</dbReference>
<evidence type="ECO:0000313" key="4">
    <source>
        <dbReference type="Proteomes" id="UP001497525"/>
    </source>
</evidence>
<feature type="compositionally biased region" description="Polar residues" evidence="1">
    <location>
        <begin position="488"/>
        <end position="514"/>
    </location>
</feature>
<dbReference type="Gene3D" id="1.25.40.420">
    <property type="match status" value="1"/>
</dbReference>
<dbReference type="SUPFAM" id="SSF54695">
    <property type="entry name" value="POZ domain"/>
    <property type="match status" value="1"/>
</dbReference>
<dbReference type="EMBL" id="CAXLJL010000789">
    <property type="protein sequence ID" value="CAL5140788.1"/>
    <property type="molecule type" value="Genomic_DNA"/>
</dbReference>
<reference evidence="3" key="1">
    <citation type="submission" date="2024-06" db="EMBL/GenBank/DDBJ databases">
        <authorList>
            <person name="Liu X."/>
            <person name="Lenzi L."/>
            <person name="Haldenby T S."/>
            <person name="Uol C."/>
        </authorList>
    </citation>
    <scope>NUCLEOTIDE SEQUENCE</scope>
</reference>
<name>A0AAV2TXN6_CALDB</name>
<dbReference type="Proteomes" id="UP001497525">
    <property type="component" value="Unassembled WGS sequence"/>
</dbReference>
<dbReference type="CDD" id="cd18287">
    <property type="entry name" value="BTB_POZ_BTBD9"/>
    <property type="match status" value="1"/>
</dbReference>
<protein>
    <recommendedName>
        <fullName evidence="2">BTB domain-containing protein</fullName>
    </recommendedName>
</protein>
<feature type="compositionally biased region" description="Polar residues" evidence="1">
    <location>
        <begin position="1015"/>
        <end position="1028"/>
    </location>
</feature>
<sequence length="1028" mass="114636">MSDRTPDETRPVPRVVRSVKTVRKARSTQHIDHSAGVAESIANLYGDERFSDLTLVVQGVHFKVHRVILAARSEYFRALLYGGLAESSRSVIQLNDISSAAFKHVLHYIYTGRLNVRRLKTMLDVLGLAHQYDFRSLESALSNHLTHSLWLSNVWMIYNLAVLYDLEELVNACLKFLDGIAPLPLHNSQFLHLSQAAVERLLSRDSFCATEIDIFRSLCAWFEANQDTASCISSSMPPGPAAAKSGSHSAGDKTVKLQGSHQTENVIEHPVRISLSEDPASSGKEDDSKSILSNELDWGLRSTEDKQHQMMRRCVRFELMSLTDLLTEVRSSKLVSPDDLLDAITRQAKSSSELPHRGWLLPGINLASPRFGCSLISGEEGSYPYFFVDDADNESDLAELQFSLNALECTEEGSLEDLEEDDESRSDSGSDMMRPTSPVNRNSPDTPVPHVPGVVEHGDLGSPRLRSSNRRQADMRQQVPNAAVRSPRFQQFQFGHSNWPNAQSNVGQSASRASELNQARIPDELQYVRINNQFCVLPPDSAASRDDLSAQRPGTARSMRWLTPSQRRRTIQHPPPPPHSEYDVVRHSLDDANAHIVVRLGKPSIVNTIRMQLWDREVRCYSYYVEVSLDQLTWYRVVDYRNYLCRSWQTLHFPARVIHYVRITGTRNTSNRTFHLITFRCLYSESVCQQIDGFLVPSYNVASVEHGATVLEGVSRNRNALIDGNARMYDWNSGYTCHQLGNGAIVVQLAQPFLIRSMRFLLWDLDDRTYSYSVHVSTNRDDWRLVHDATHDRCQSWQILTFPLQLVTFIRIIGSHNTANEVFHMVHLECPYPPAEQLDDREPPLNININPPSSGEVDQSESRNDGDHQNTNFPSVPDALGVNLPPQVLPVAELDNSITSTMAPTTELLYLTELEAQSDSHSATAGPLGENTQSGNALLPTANIPTTPIIRVTGPDLPVSNDTTGALGGNAVANEGSVFTFEESESPREVSASPSSRIASQQSQTTTAVTSYTSLPVTSMAPSRSDTV</sequence>
<dbReference type="Pfam" id="PF00651">
    <property type="entry name" value="BTB"/>
    <property type="match status" value="1"/>
</dbReference>
<dbReference type="PROSITE" id="PS50097">
    <property type="entry name" value="BTB"/>
    <property type="match status" value="1"/>
</dbReference>
<dbReference type="PANTHER" id="PTHR46306">
    <property type="entry name" value="BTB/POZ DOMAIN-CONTAINING PROTEIN 9"/>
    <property type="match status" value="1"/>
</dbReference>
<dbReference type="GO" id="GO:0005737">
    <property type="term" value="C:cytoplasm"/>
    <property type="evidence" value="ECO:0007669"/>
    <property type="project" value="TreeGrafter"/>
</dbReference>
<dbReference type="Pfam" id="PF07707">
    <property type="entry name" value="BACK"/>
    <property type="match status" value="1"/>
</dbReference>
<dbReference type="GO" id="GO:0048512">
    <property type="term" value="P:circadian behavior"/>
    <property type="evidence" value="ECO:0007669"/>
    <property type="project" value="TreeGrafter"/>
</dbReference>
<evidence type="ECO:0000313" key="3">
    <source>
        <dbReference type="EMBL" id="CAL5140788.1"/>
    </source>
</evidence>
<dbReference type="SMART" id="SM00225">
    <property type="entry name" value="BTB"/>
    <property type="match status" value="1"/>
</dbReference>
<dbReference type="PANTHER" id="PTHR46306:SF1">
    <property type="entry name" value="BTB_POZ DOMAIN-CONTAINING PROTEIN 9"/>
    <property type="match status" value="1"/>
</dbReference>
<feature type="region of interest" description="Disordered" evidence="1">
    <location>
        <begin position="982"/>
        <end position="1028"/>
    </location>
</feature>
<dbReference type="Gene3D" id="2.60.120.260">
    <property type="entry name" value="Galactose-binding domain-like"/>
    <property type="match status" value="2"/>
</dbReference>
<proteinExistence type="predicted"/>
<dbReference type="SUPFAM" id="SSF49785">
    <property type="entry name" value="Galactose-binding domain-like"/>
    <property type="match status" value="2"/>
</dbReference>
<feature type="region of interest" description="Disordered" evidence="1">
    <location>
        <begin position="411"/>
        <end position="514"/>
    </location>
</feature>
<gene>
    <name evidence="3" type="ORF">CDAUBV1_LOCUS16081</name>
</gene>
<evidence type="ECO:0000259" key="2">
    <source>
        <dbReference type="PROSITE" id="PS50097"/>
    </source>
</evidence>
<dbReference type="Pfam" id="PF00754">
    <property type="entry name" value="F5_F8_type_C"/>
    <property type="match status" value="1"/>
</dbReference>
<organism evidence="3 4">
    <name type="scientific">Calicophoron daubneyi</name>
    <name type="common">Rumen fluke</name>
    <name type="synonym">Paramphistomum daubneyi</name>
    <dbReference type="NCBI Taxonomy" id="300641"/>
    <lineage>
        <taxon>Eukaryota</taxon>
        <taxon>Metazoa</taxon>
        <taxon>Spiralia</taxon>
        <taxon>Lophotrochozoa</taxon>
        <taxon>Platyhelminthes</taxon>
        <taxon>Trematoda</taxon>
        <taxon>Digenea</taxon>
        <taxon>Plagiorchiida</taxon>
        <taxon>Pronocephalata</taxon>
        <taxon>Paramphistomoidea</taxon>
        <taxon>Paramphistomidae</taxon>
        <taxon>Calicophoron</taxon>
    </lineage>
</organism>
<dbReference type="GO" id="GO:0050804">
    <property type="term" value="P:modulation of chemical synaptic transmission"/>
    <property type="evidence" value="ECO:0007669"/>
    <property type="project" value="TreeGrafter"/>
</dbReference>
<dbReference type="Gene3D" id="3.30.710.10">
    <property type="entry name" value="Potassium Channel Kv1.1, Chain A"/>
    <property type="match status" value="1"/>
</dbReference>
<dbReference type="GO" id="GO:0008344">
    <property type="term" value="P:adult locomotory behavior"/>
    <property type="evidence" value="ECO:0007669"/>
    <property type="project" value="TreeGrafter"/>
</dbReference>
<dbReference type="InterPro" id="IPR011333">
    <property type="entry name" value="SKP1/BTB/POZ_sf"/>
</dbReference>
<dbReference type="InterPro" id="IPR008979">
    <property type="entry name" value="Galactose-bd-like_sf"/>
</dbReference>
<dbReference type="AlphaFoldDB" id="A0AAV2TXN6"/>
<feature type="region of interest" description="Disordered" evidence="1">
    <location>
        <begin position="234"/>
        <end position="290"/>
    </location>
</feature>
<feature type="compositionally biased region" description="Low complexity" evidence="1">
    <location>
        <begin position="995"/>
        <end position="1014"/>
    </location>
</feature>
<feature type="region of interest" description="Disordered" evidence="1">
    <location>
        <begin position="834"/>
        <end position="881"/>
    </location>
</feature>
<dbReference type="InterPro" id="IPR011705">
    <property type="entry name" value="BACK"/>
</dbReference>
<evidence type="ECO:0000256" key="1">
    <source>
        <dbReference type="SAM" id="MobiDB-lite"/>
    </source>
</evidence>
<dbReference type="InterPro" id="IPR000421">
    <property type="entry name" value="FA58C"/>
</dbReference>
<dbReference type="FunFam" id="2.60.120.260:FF:000051">
    <property type="entry name" value="BTB/POZ domain-containing protein 9"/>
    <property type="match status" value="1"/>
</dbReference>
<feature type="domain" description="BTB" evidence="2">
    <location>
        <begin position="51"/>
        <end position="118"/>
    </location>
</feature>
<feature type="compositionally biased region" description="Acidic residues" evidence="1">
    <location>
        <begin position="411"/>
        <end position="424"/>
    </location>
</feature>
<dbReference type="InterPro" id="IPR052407">
    <property type="entry name" value="BTB_POZ_domain_cont_9"/>
</dbReference>
<accession>A0AAV2TXN6</accession>
<dbReference type="InterPro" id="IPR000210">
    <property type="entry name" value="BTB/POZ_dom"/>
</dbReference>
<comment type="caution">
    <text evidence="3">The sequence shown here is derived from an EMBL/GenBank/DDBJ whole genome shotgun (WGS) entry which is preliminary data.</text>
</comment>